<dbReference type="Pfam" id="PF03837">
    <property type="entry name" value="RecT"/>
    <property type="match status" value="1"/>
</dbReference>
<keyword evidence="3" id="KW-1185">Reference proteome</keyword>
<proteinExistence type="predicted"/>
<comment type="caution">
    <text evidence="2">The sequence shown here is derived from an EMBL/GenBank/DDBJ whole genome shotgun (WGS) entry which is preliminary data.</text>
</comment>
<evidence type="ECO:0000313" key="2">
    <source>
        <dbReference type="EMBL" id="GAA3144550.1"/>
    </source>
</evidence>
<dbReference type="EMBL" id="BAAAUT010000031">
    <property type="protein sequence ID" value="GAA3144550.1"/>
    <property type="molecule type" value="Genomic_DNA"/>
</dbReference>
<organism evidence="2 3">
    <name type="scientific">Planomonospora alba</name>
    <dbReference type="NCBI Taxonomy" id="161354"/>
    <lineage>
        <taxon>Bacteria</taxon>
        <taxon>Bacillati</taxon>
        <taxon>Actinomycetota</taxon>
        <taxon>Actinomycetes</taxon>
        <taxon>Streptosporangiales</taxon>
        <taxon>Streptosporangiaceae</taxon>
        <taxon>Planomonospora</taxon>
    </lineage>
</organism>
<feature type="region of interest" description="Disordered" evidence="1">
    <location>
        <begin position="363"/>
        <end position="389"/>
    </location>
</feature>
<reference evidence="3" key="1">
    <citation type="journal article" date="2019" name="Int. J. Syst. Evol. Microbiol.">
        <title>The Global Catalogue of Microorganisms (GCM) 10K type strain sequencing project: providing services to taxonomists for standard genome sequencing and annotation.</title>
        <authorList>
            <consortium name="The Broad Institute Genomics Platform"/>
            <consortium name="The Broad Institute Genome Sequencing Center for Infectious Disease"/>
            <person name="Wu L."/>
            <person name="Ma J."/>
        </authorList>
    </citation>
    <scope>NUCLEOTIDE SEQUENCE [LARGE SCALE GENOMIC DNA]</scope>
    <source>
        <strain evidence="3">JCM 9373</strain>
    </source>
</reference>
<evidence type="ECO:0000313" key="3">
    <source>
        <dbReference type="Proteomes" id="UP001500320"/>
    </source>
</evidence>
<dbReference type="InterPro" id="IPR004590">
    <property type="entry name" value="ssDNA_annealing_RecT"/>
</dbReference>
<dbReference type="InterPro" id="IPR018330">
    <property type="entry name" value="RecT_fam"/>
</dbReference>
<feature type="region of interest" description="Disordered" evidence="1">
    <location>
        <begin position="239"/>
        <end position="274"/>
    </location>
</feature>
<gene>
    <name evidence="2" type="ORF">GCM10010466_39570</name>
</gene>
<dbReference type="Proteomes" id="UP001500320">
    <property type="component" value="Unassembled WGS sequence"/>
</dbReference>
<sequence>MSTSTALERHTAQLAEQINARTAEFAAALPKGVTIEQLKQDALNCINATPALVTCYTPTVLGALMTCAQLGLRPGVAGLGHAWLLPMKNWREKRTDATLIIGYRGYAELGYRHPRVVGISSNIVRQGDLFEIDLGAKTVTHQLPPLGTPRGRPLGFYATADIQGPHGTNLIIAEPMSLEEMQEHRDKYAMAKNKNGIVGPWKDHFEEMARKTMIRARLVKMMPVALELNVGMMVDEGVRTNLDPDADPVEVTERPAPEDDETGSGGPATVQPAETVRESVTLTRPAQTAQPEAPAPGGINSGQSSRIAALMRERGITTADAALDVVHSVIGRRVPSRQMTADEAGKVIAALEAMPVPTLEGEVAPKDQRPTLAEPVQDPAPPAQTAGPATDDQLRQLNILFTECGVTHHTGKGSKAKNDTERFAWLERTIGAKVASTKDLTAEQVERAIAILTEGKVGLAQRRTELITTIGRLFAGIGITDADDQFRDVSAILGRVVTTPADLTVNELADLAALLTDTQGKVAAWNAAVDAAEKANRDAAQTSGTATE</sequence>
<dbReference type="NCBIfam" id="TIGR00616">
    <property type="entry name" value="rect"/>
    <property type="match status" value="1"/>
</dbReference>
<evidence type="ECO:0008006" key="4">
    <source>
        <dbReference type="Google" id="ProtNLM"/>
    </source>
</evidence>
<evidence type="ECO:0000256" key="1">
    <source>
        <dbReference type="SAM" id="MobiDB-lite"/>
    </source>
</evidence>
<accession>A0ABP6NDB1</accession>
<dbReference type="RefSeq" id="WP_344861612.1">
    <property type="nucleotide sequence ID" value="NZ_BAAAUT010000031.1"/>
</dbReference>
<protein>
    <recommendedName>
        <fullName evidence="4">RecT-like ssDNA binding protein</fullName>
    </recommendedName>
</protein>
<name>A0ABP6NDB1_9ACTN</name>